<dbReference type="PANTHER" id="PTHR47533:SF4">
    <property type="entry name" value="AB HYDROLASE-1 DOMAIN-CONTAINING PROTEIN"/>
    <property type="match status" value="1"/>
</dbReference>
<dbReference type="Pfam" id="PF06342">
    <property type="entry name" value="DUF1057"/>
    <property type="match status" value="1"/>
</dbReference>
<organism evidence="1 2">
    <name type="scientific">Sarcoptes scabiei</name>
    <name type="common">Itch mite</name>
    <name type="synonym">Acarus scabiei</name>
    <dbReference type="NCBI Taxonomy" id="52283"/>
    <lineage>
        <taxon>Eukaryota</taxon>
        <taxon>Metazoa</taxon>
        <taxon>Ecdysozoa</taxon>
        <taxon>Arthropoda</taxon>
        <taxon>Chelicerata</taxon>
        <taxon>Arachnida</taxon>
        <taxon>Acari</taxon>
        <taxon>Acariformes</taxon>
        <taxon>Sarcoptiformes</taxon>
        <taxon>Astigmata</taxon>
        <taxon>Psoroptidia</taxon>
        <taxon>Sarcoptoidea</taxon>
        <taxon>Sarcoptidae</taxon>
        <taxon>Sarcoptinae</taxon>
        <taxon>Sarcoptes</taxon>
    </lineage>
</organism>
<dbReference type="Gene3D" id="3.40.50.1820">
    <property type="entry name" value="alpha/beta hydrolase"/>
    <property type="match status" value="1"/>
</dbReference>
<evidence type="ECO:0000313" key="2">
    <source>
        <dbReference type="Proteomes" id="UP000616769"/>
    </source>
</evidence>
<dbReference type="AlphaFoldDB" id="A0A131ZZI1"/>
<protein>
    <submittedName>
        <fullName evidence="1">DUF1057 domain containing protein</fullName>
    </submittedName>
</protein>
<dbReference type="PANTHER" id="PTHR47533">
    <property type="entry name" value="PROTEIN CBG21859"/>
    <property type="match status" value="1"/>
</dbReference>
<proteinExistence type="predicted"/>
<dbReference type="OrthoDB" id="6431331at2759"/>
<gene>
    <name evidence="1" type="ORF">QR98_0027110</name>
</gene>
<dbReference type="ESTHER" id="sarsc-a0a131zzi1">
    <property type="family name" value="Duf_1057"/>
</dbReference>
<dbReference type="InterPro" id="IPR029058">
    <property type="entry name" value="AB_hydrolase_fold"/>
</dbReference>
<reference evidence="1 2" key="1">
    <citation type="journal article" date="2015" name="Parasit. Vectors">
        <title>Draft genome of the scabies mite.</title>
        <authorList>
            <person name="Rider S.D.Jr."/>
            <person name="Morgan M.S."/>
            <person name="Arlian L.G."/>
        </authorList>
    </citation>
    <scope>NUCLEOTIDE SEQUENCE [LARGE SCALE GENOMIC DNA]</scope>
    <source>
        <strain evidence="1">Arlian Lab</strain>
    </source>
</reference>
<evidence type="ECO:0000313" key="1">
    <source>
        <dbReference type="EMBL" id="KPM04268.1"/>
    </source>
</evidence>
<dbReference type="SUPFAM" id="SSF53474">
    <property type="entry name" value="alpha/beta-Hydrolases"/>
    <property type="match status" value="1"/>
</dbReference>
<dbReference type="EMBL" id="JXLN01007987">
    <property type="protein sequence ID" value="KPM04268.1"/>
    <property type="molecule type" value="Genomic_DNA"/>
</dbReference>
<dbReference type="VEuPathDB" id="VectorBase:SSCA005209"/>
<name>A0A131ZZI1_SARSC</name>
<dbReference type="Proteomes" id="UP000616769">
    <property type="component" value="Unassembled WGS sequence"/>
</dbReference>
<sequence>MTINQNLSSDSLRKAEIYAEYPIKYVHINTCSHLYRNWALNRKSMYAKHPNGLDLLVEYADNIDNLTGSNHPIIVALHGAPGSHEDFAPFIQYFTSKNIRMIVPNYPDFKLTIQTKVFRHSSEEKFQFVKDFLLAINVKRIDLLLSHSSSVYPTTLMLFDQNQISIKAVGLFNPAGHRRIMAMRPAWFTEGSVKVYQNKLGRFIYKVFGRSFIKVTNTVTVKPESMNNVMLSAQTMRYSNYKQLGKYLEKIRENKIPTICVFSANDKLVEKEIFDEMIDLIGSRESALQKYDLEGKKVTRCKLIYLNLRVVPRKPNIFLLFSVVDPASHTRVLYFDRGGHYAFLKYSDEVIQQCDLFLNHVLMHK</sequence>
<dbReference type="InterPro" id="IPR010463">
    <property type="entry name" value="DUF1057"/>
</dbReference>
<accession>A0A131ZZI1</accession>
<comment type="caution">
    <text evidence="1">The sequence shown here is derived from an EMBL/GenBank/DDBJ whole genome shotgun (WGS) entry which is preliminary data.</text>
</comment>